<accession>A0A0F9DSB8</accession>
<dbReference type="AlphaFoldDB" id="A0A0F9DSB8"/>
<keyword evidence="4" id="KW-1133">Transmembrane helix</keyword>
<dbReference type="PANTHER" id="PTHR43343">
    <property type="entry name" value="PEPTIDASE S12"/>
    <property type="match status" value="1"/>
</dbReference>
<evidence type="ECO:0000256" key="3">
    <source>
        <dbReference type="ARBA" id="ARBA00022801"/>
    </source>
</evidence>
<dbReference type="PANTHER" id="PTHR43343:SF3">
    <property type="entry name" value="PROTEASE DO-LIKE 8, CHLOROPLASTIC"/>
    <property type="match status" value="1"/>
</dbReference>
<comment type="caution">
    <text evidence="5">The sequence shown here is derived from an EMBL/GenBank/DDBJ whole genome shotgun (WGS) entry which is preliminary data.</text>
</comment>
<dbReference type="PRINTS" id="PR00834">
    <property type="entry name" value="PROTEASES2C"/>
</dbReference>
<dbReference type="GO" id="GO:0006508">
    <property type="term" value="P:proteolysis"/>
    <property type="evidence" value="ECO:0007669"/>
    <property type="project" value="UniProtKB-KW"/>
</dbReference>
<dbReference type="Gene3D" id="2.40.10.10">
    <property type="entry name" value="Trypsin-like serine proteases"/>
    <property type="match status" value="2"/>
</dbReference>
<dbReference type="InterPro" id="IPR051201">
    <property type="entry name" value="Chloro_Bact_Ser_Proteases"/>
</dbReference>
<dbReference type="InterPro" id="IPR001940">
    <property type="entry name" value="Peptidase_S1C"/>
</dbReference>
<dbReference type="SUPFAM" id="SSF50494">
    <property type="entry name" value="Trypsin-like serine proteases"/>
    <property type="match status" value="1"/>
</dbReference>
<evidence type="ECO:0000313" key="5">
    <source>
        <dbReference type="EMBL" id="KKL14803.1"/>
    </source>
</evidence>
<proteinExistence type="inferred from homology"/>
<dbReference type="InterPro" id="IPR043504">
    <property type="entry name" value="Peptidase_S1_PA_chymotrypsin"/>
</dbReference>
<keyword evidence="3" id="KW-0378">Hydrolase</keyword>
<reference evidence="5" key="1">
    <citation type="journal article" date="2015" name="Nature">
        <title>Complex archaea that bridge the gap between prokaryotes and eukaryotes.</title>
        <authorList>
            <person name="Spang A."/>
            <person name="Saw J.H."/>
            <person name="Jorgensen S.L."/>
            <person name="Zaremba-Niedzwiedzka K."/>
            <person name="Martijn J."/>
            <person name="Lind A.E."/>
            <person name="van Eijk R."/>
            <person name="Schleper C."/>
            <person name="Guy L."/>
            <person name="Ettema T.J."/>
        </authorList>
    </citation>
    <scope>NUCLEOTIDE SEQUENCE</scope>
</reference>
<evidence type="ECO:0000256" key="1">
    <source>
        <dbReference type="ARBA" id="ARBA00010541"/>
    </source>
</evidence>
<keyword evidence="2" id="KW-0645">Protease</keyword>
<comment type="similarity">
    <text evidence="1">Belongs to the peptidase S1C family.</text>
</comment>
<keyword evidence="4" id="KW-0472">Membrane</keyword>
<evidence type="ECO:0008006" key="6">
    <source>
        <dbReference type="Google" id="ProtNLM"/>
    </source>
</evidence>
<dbReference type="GO" id="GO:0004252">
    <property type="term" value="F:serine-type endopeptidase activity"/>
    <property type="evidence" value="ECO:0007669"/>
    <property type="project" value="InterPro"/>
</dbReference>
<dbReference type="EMBL" id="LAZR01040311">
    <property type="protein sequence ID" value="KKL14803.1"/>
    <property type="molecule type" value="Genomic_DNA"/>
</dbReference>
<feature type="transmembrane region" description="Helical" evidence="4">
    <location>
        <begin position="9"/>
        <end position="29"/>
    </location>
</feature>
<dbReference type="Pfam" id="PF13365">
    <property type="entry name" value="Trypsin_2"/>
    <property type="match status" value="1"/>
</dbReference>
<organism evidence="5">
    <name type="scientific">marine sediment metagenome</name>
    <dbReference type="NCBI Taxonomy" id="412755"/>
    <lineage>
        <taxon>unclassified sequences</taxon>
        <taxon>metagenomes</taxon>
        <taxon>ecological metagenomes</taxon>
    </lineage>
</organism>
<protein>
    <recommendedName>
        <fullName evidence="6">Serine protease</fullName>
    </recommendedName>
</protein>
<dbReference type="InterPro" id="IPR009003">
    <property type="entry name" value="Peptidase_S1_PA"/>
</dbReference>
<keyword evidence="4" id="KW-0812">Transmembrane</keyword>
<evidence type="ECO:0000256" key="4">
    <source>
        <dbReference type="SAM" id="Phobius"/>
    </source>
</evidence>
<gene>
    <name evidence="5" type="ORF">LCGC14_2511980</name>
</gene>
<evidence type="ECO:0000256" key="2">
    <source>
        <dbReference type="ARBA" id="ARBA00022670"/>
    </source>
</evidence>
<sequence length="223" mass="24189">MVPRVRNSFWAVLMVVLVVAILIQSQFWVKRDVMDSVVHIAVETEYGGWQGSGVYIGDGIILTAGHVVEGAIQFTVTFEDGCIYDSNDYYQEEVSDVGFILLDSNSVCHSPIPFDNRIINRGDAVYIMGSPYGTDFLFTVSEGIISNTTLTCGGYFGGKPIFVTDAASYPGNSGGPVVDSDGEIIGILVGGYGYADNLSICVRVDVIVLSLNKYLAELELERL</sequence>
<name>A0A0F9DSB8_9ZZZZ</name>